<dbReference type="AlphaFoldDB" id="A0A2N3VL18"/>
<organism evidence="1 2">
    <name type="scientific">Nocardia fluminea</name>
    <dbReference type="NCBI Taxonomy" id="134984"/>
    <lineage>
        <taxon>Bacteria</taxon>
        <taxon>Bacillati</taxon>
        <taxon>Actinomycetota</taxon>
        <taxon>Actinomycetes</taxon>
        <taxon>Mycobacteriales</taxon>
        <taxon>Nocardiaceae</taxon>
        <taxon>Nocardia</taxon>
    </lineage>
</organism>
<dbReference type="EMBL" id="PJMW01000002">
    <property type="protein sequence ID" value="PKV82306.1"/>
    <property type="molecule type" value="Genomic_DNA"/>
</dbReference>
<reference evidence="1 2" key="1">
    <citation type="submission" date="2017-12" db="EMBL/GenBank/DDBJ databases">
        <title>Sequencing the genomes of 1000 Actinobacteria strains.</title>
        <authorList>
            <person name="Klenk H.-P."/>
        </authorList>
    </citation>
    <scope>NUCLEOTIDE SEQUENCE [LARGE SCALE GENOMIC DNA]</scope>
    <source>
        <strain evidence="1 2">DSM 44489</strain>
    </source>
</reference>
<gene>
    <name evidence="1" type="ORF">ATK86_6792</name>
</gene>
<evidence type="ECO:0000313" key="1">
    <source>
        <dbReference type="EMBL" id="PKV82306.1"/>
    </source>
</evidence>
<dbReference type="RefSeq" id="WP_101467890.1">
    <property type="nucleotide sequence ID" value="NZ_PJMW01000002.1"/>
</dbReference>
<sequence length="362" mass="39487">MDTVPDAWFAELLTQLRASDFHVFTRLEAEQVCAAAGWTVRSDGAVVIPGTPSGGNIHDDGEQRVYLSIALAALEPEQFGHYLAAAVTTWGVPTWFSGRSDLAVGWVDGDTLRILELSGRGEVSVRVASLAADADRRWRNWKTQYRYPDSVDEGDRTPTDEHDVGYTSADDYEMSFTWSAGSAPRGGEIWSVYTLGHLRGVLTELLRSVHLAMRALGSGPEPLVLHFFDRDKTPDRYAQLELSPTDIRLRAFTTEATGPHLDRLGFVDCGDGSATRMWPPDQARASATVTAVFLHRVGLGTENLTMSVSGHPLPIDNFSVDVQVDLEGEAGLATSAVLQTFELPIESLGPLSEAADQRGEQE</sequence>
<keyword evidence="2" id="KW-1185">Reference proteome</keyword>
<evidence type="ECO:0000313" key="2">
    <source>
        <dbReference type="Proteomes" id="UP000233766"/>
    </source>
</evidence>
<dbReference type="OrthoDB" id="4553273at2"/>
<comment type="caution">
    <text evidence="1">The sequence shown here is derived from an EMBL/GenBank/DDBJ whole genome shotgun (WGS) entry which is preliminary data.</text>
</comment>
<name>A0A2N3VL18_9NOCA</name>
<accession>A0A2N3VL18</accession>
<dbReference type="Proteomes" id="UP000233766">
    <property type="component" value="Unassembled WGS sequence"/>
</dbReference>
<proteinExistence type="predicted"/>
<protein>
    <submittedName>
        <fullName evidence="1">Uncharacterized protein</fullName>
    </submittedName>
</protein>